<sequence>MALNCSICTDSDCELGRGPFFLVS</sequence>
<evidence type="ECO:0000313" key="1">
    <source>
        <dbReference type="EMBL" id="JAE07980.1"/>
    </source>
</evidence>
<reference evidence="1" key="1">
    <citation type="submission" date="2014-09" db="EMBL/GenBank/DDBJ databases">
        <authorList>
            <person name="Magalhaes I.L.F."/>
            <person name="Oliveira U."/>
            <person name="Santos F.R."/>
            <person name="Vidigal T.H.D.A."/>
            <person name="Brescovit A.D."/>
            <person name="Santos A.J."/>
        </authorList>
    </citation>
    <scope>NUCLEOTIDE SEQUENCE</scope>
    <source>
        <tissue evidence="1">Shoot tissue taken approximately 20 cm above the soil surface</tissue>
    </source>
</reference>
<dbReference type="AlphaFoldDB" id="A0A0A9F4L8"/>
<dbReference type="EMBL" id="GBRH01189916">
    <property type="protein sequence ID" value="JAE07980.1"/>
    <property type="molecule type" value="Transcribed_RNA"/>
</dbReference>
<organism evidence="1">
    <name type="scientific">Arundo donax</name>
    <name type="common">Giant reed</name>
    <name type="synonym">Donax arundinaceus</name>
    <dbReference type="NCBI Taxonomy" id="35708"/>
    <lineage>
        <taxon>Eukaryota</taxon>
        <taxon>Viridiplantae</taxon>
        <taxon>Streptophyta</taxon>
        <taxon>Embryophyta</taxon>
        <taxon>Tracheophyta</taxon>
        <taxon>Spermatophyta</taxon>
        <taxon>Magnoliopsida</taxon>
        <taxon>Liliopsida</taxon>
        <taxon>Poales</taxon>
        <taxon>Poaceae</taxon>
        <taxon>PACMAD clade</taxon>
        <taxon>Arundinoideae</taxon>
        <taxon>Arundineae</taxon>
        <taxon>Arundo</taxon>
    </lineage>
</organism>
<accession>A0A0A9F4L8</accession>
<reference evidence="1" key="2">
    <citation type="journal article" date="2015" name="Data Brief">
        <title>Shoot transcriptome of the giant reed, Arundo donax.</title>
        <authorList>
            <person name="Barrero R.A."/>
            <person name="Guerrero F.D."/>
            <person name="Moolhuijzen P."/>
            <person name="Goolsby J.A."/>
            <person name="Tidwell J."/>
            <person name="Bellgard S.E."/>
            <person name="Bellgard M.I."/>
        </authorList>
    </citation>
    <scope>NUCLEOTIDE SEQUENCE</scope>
    <source>
        <tissue evidence="1">Shoot tissue taken approximately 20 cm above the soil surface</tissue>
    </source>
</reference>
<protein>
    <submittedName>
        <fullName evidence="1">Uncharacterized protein</fullName>
    </submittedName>
</protein>
<name>A0A0A9F4L8_ARUDO</name>
<proteinExistence type="predicted"/>